<dbReference type="PANTHER" id="PTHR35936">
    <property type="entry name" value="MEMBRANE-BOUND LYTIC MUREIN TRANSGLYCOSYLASE F"/>
    <property type="match status" value="1"/>
</dbReference>
<comment type="caution">
    <text evidence="7">The sequence shown here is derived from an EMBL/GenBank/DDBJ whole genome shotgun (WGS) entry which is preliminary data.</text>
</comment>
<gene>
    <name evidence="7" type="ORF">Kpho01_74770</name>
</gene>
<evidence type="ECO:0000256" key="2">
    <source>
        <dbReference type="ARBA" id="ARBA00010333"/>
    </source>
</evidence>
<dbReference type="PROSITE" id="PS01039">
    <property type="entry name" value="SBP_BACTERIAL_3"/>
    <property type="match status" value="1"/>
</dbReference>
<dbReference type="CDD" id="cd01004">
    <property type="entry name" value="PBP2_MidA_like"/>
    <property type="match status" value="1"/>
</dbReference>
<dbReference type="InterPro" id="IPR018313">
    <property type="entry name" value="SBP_3_CS"/>
</dbReference>
<dbReference type="SMART" id="SM00062">
    <property type="entry name" value="PBPb"/>
    <property type="match status" value="1"/>
</dbReference>
<evidence type="ECO:0000256" key="3">
    <source>
        <dbReference type="ARBA" id="ARBA00022729"/>
    </source>
</evidence>
<organism evidence="7 8">
    <name type="scientific">Kitasatospora phosalacinea</name>
    <dbReference type="NCBI Taxonomy" id="2065"/>
    <lineage>
        <taxon>Bacteria</taxon>
        <taxon>Bacillati</taxon>
        <taxon>Actinomycetota</taxon>
        <taxon>Actinomycetes</taxon>
        <taxon>Kitasatosporales</taxon>
        <taxon>Streptomycetaceae</taxon>
        <taxon>Kitasatospora</taxon>
    </lineage>
</organism>
<evidence type="ECO:0000313" key="7">
    <source>
        <dbReference type="EMBL" id="GLW59467.1"/>
    </source>
</evidence>
<evidence type="ECO:0000259" key="6">
    <source>
        <dbReference type="SMART" id="SM00062"/>
    </source>
</evidence>
<dbReference type="Gene3D" id="3.40.190.10">
    <property type="entry name" value="Periplasmic binding protein-like II"/>
    <property type="match status" value="2"/>
</dbReference>
<dbReference type="EMBL" id="BSRX01000084">
    <property type="protein sequence ID" value="GLW59467.1"/>
    <property type="molecule type" value="Genomic_DNA"/>
</dbReference>
<evidence type="ECO:0000313" key="8">
    <source>
        <dbReference type="Proteomes" id="UP001165143"/>
    </source>
</evidence>
<proteinExistence type="inferred from homology"/>
<feature type="domain" description="Solute-binding protein family 3/N-terminal" evidence="6">
    <location>
        <begin position="65"/>
        <end position="305"/>
    </location>
</feature>
<comment type="similarity">
    <text evidence="2 4">Belongs to the bacterial solute-binding protein 3 family.</text>
</comment>
<comment type="subcellular location">
    <subcellularLocation>
        <location evidence="1">Cell envelope</location>
    </subcellularLocation>
</comment>
<evidence type="ECO:0000256" key="1">
    <source>
        <dbReference type="ARBA" id="ARBA00004196"/>
    </source>
</evidence>
<dbReference type="PANTHER" id="PTHR35936:SF17">
    <property type="entry name" value="ARGININE-BINDING EXTRACELLULAR PROTEIN ARTP"/>
    <property type="match status" value="1"/>
</dbReference>
<feature type="signal peptide" evidence="5">
    <location>
        <begin position="1"/>
        <end position="37"/>
    </location>
</feature>
<dbReference type="Pfam" id="PF00497">
    <property type="entry name" value="SBP_bac_3"/>
    <property type="match status" value="1"/>
</dbReference>
<dbReference type="OrthoDB" id="4633994at2"/>
<dbReference type="GO" id="GO:0030313">
    <property type="term" value="C:cell envelope"/>
    <property type="evidence" value="ECO:0007669"/>
    <property type="project" value="UniProtKB-SubCell"/>
</dbReference>
<dbReference type="SUPFAM" id="SSF53850">
    <property type="entry name" value="Periplasmic binding protein-like II"/>
    <property type="match status" value="1"/>
</dbReference>
<feature type="chain" id="PRO_5040741137" description="Solute-binding protein family 3/N-terminal domain-containing protein" evidence="5">
    <location>
        <begin position="38"/>
        <end position="317"/>
    </location>
</feature>
<accession>A0A9W6PRI3</accession>
<dbReference type="AlphaFoldDB" id="A0A9W6PRI3"/>
<protein>
    <recommendedName>
        <fullName evidence="6">Solute-binding protein family 3/N-terminal domain-containing protein</fullName>
    </recommendedName>
</protein>
<sequence>MSTATPPARSAATPRTTALAAAALTGTLLLTGCGATASSGRGGDAGATAADLHAQLPERVRSSGVLRIGADLTYAPIGFKGEGGKPDGLDVDLANALGAVLGVQVQFSDVPFDRLRLGLQADEYDLVMSGMTDNPQRRDGTDDEARKVNDGLDFVDYFVTGTSIVVAKGNPQRVAGLNDLCGRTAAVQRETVQATLLERQAEACRKDGRKLTVTETETDDQALALVAQGRAAVDLDDAPVAAHAVQHGRAGGQFQVVGEQLQVAPYGIAFEKEDTALRDTVAKALDRLIRNGQYDEVLAKWGLTGGAVQSAVVNGSF</sequence>
<dbReference type="RefSeq" id="WP_033256897.1">
    <property type="nucleotide sequence ID" value="NZ_BSRX01000084.1"/>
</dbReference>
<dbReference type="InterPro" id="IPR001638">
    <property type="entry name" value="Solute-binding_3/MltF_N"/>
</dbReference>
<reference evidence="7" key="1">
    <citation type="submission" date="2023-02" db="EMBL/GenBank/DDBJ databases">
        <title>Kitasatospora phosalacinea NBRC 14362.</title>
        <authorList>
            <person name="Ichikawa N."/>
            <person name="Sato H."/>
            <person name="Tonouchi N."/>
        </authorList>
    </citation>
    <scope>NUCLEOTIDE SEQUENCE</scope>
    <source>
        <strain evidence="7">NBRC 14362</strain>
    </source>
</reference>
<dbReference type="Proteomes" id="UP001165143">
    <property type="component" value="Unassembled WGS sequence"/>
</dbReference>
<name>A0A9W6PRI3_9ACTN</name>
<evidence type="ECO:0000256" key="5">
    <source>
        <dbReference type="SAM" id="SignalP"/>
    </source>
</evidence>
<evidence type="ECO:0000256" key="4">
    <source>
        <dbReference type="RuleBase" id="RU003744"/>
    </source>
</evidence>
<keyword evidence="3 5" id="KW-0732">Signal</keyword>